<dbReference type="PANTHER" id="PTHR20854">
    <property type="entry name" value="INOSITOL MONOPHOSPHATASE"/>
    <property type="match status" value="1"/>
</dbReference>
<name>A0ABV6P813_9MICC</name>
<keyword evidence="2 4" id="KW-0479">Metal-binding</keyword>
<dbReference type="CDD" id="cd01639">
    <property type="entry name" value="IMPase"/>
    <property type="match status" value="1"/>
</dbReference>
<dbReference type="InterPro" id="IPR033942">
    <property type="entry name" value="IMPase"/>
</dbReference>
<dbReference type="Gene3D" id="3.40.190.80">
    <property type="match status" value="1"/>
</dbReference>
<sequence length="293" mass="31715">MTHQFTETVVEFEDQDVSPEILREVAEEAVRLAGSYVLEAFREQMVVAHKRDRHDLVTEHDRASEKIITEFLLRLCPQWRIVGEEDGLQGGDPTVTWFIDPIDGTSNFAQGLAFFCISVGVEVDGTIVAGAVYNPFSEELFTADDTGAYLNGKLLRAPTAQPQDSATLLTGYPSARDLTLDGSAATDELGQLIAAFSSVRRTGSGALSLCHVAAGWTDATIGFSTHPWDVAAASLIVHRAGGSYRPIWLDKTEGAGAHLAPGYVALAPGANYPLLEQIVSQVEQRRQRATAKN</sequence>
<gene>
    <name evidence="5" type="ORF">ACFFFR_02515</name>
</gene>
<keyword evidence="4" id="KW-0378">Hydrolase</keyword>
<evidence type="ECO:0000313" key="5">
    <source>
        <dbReference type="EMBL" id="MFC0581264.1"/>
    </source>
</evidence>
<comment type="similarity">
    <text evidence="4">Belongs to the inositol monophosphatase superfamily.</text>
</comment>
<evidence type="ECO:0000256" key="3">
    <source>
        <dbReference type="ARBA" id="ARBA00022842"/>
    </source>
</evidence>
<dbReference type="Pfam" id="PF00459">
    <property type="entry name" value="Inositol_P"/>
    <property type="match status" value="1"/>
</dbReference>
<comment type="cofactor">
    <cofactor evidence="4">
        <name>Mg(2+)</name>
        <dbReference type="ChEBI" id="CHEBI:18420"/>
    </cofactor>
</comment>
<reference evidence="5 6" key="1">
    <citation type="submission" date="2024-09" db="EMBL/GenBank/DDBJ databases">
        <authorList>
            <person name="Sun Q."/>
            <person name="Mori K."/>
        </authorList>
    </citation>
    <scope>NUCLEOTIDE SEQUENCE [LARGE SCALE GENOMIC DNA]</scope>
    <source>
        <strain evidence="5 6">NCAIM B.02604</strain>
    </source>
</reference>
<dbReference type="PRINTS" id="PR00377">
    <property type="entry name" value="IMPHPHTASES"/>
</dbReference>
<comment type="catalytic activity">
    <reaction evidence="1 4">
        <text>a myo-inositol phosphate + H2O = myo-inositol + phosphate</text>
        <dbReference type="Rhea" id="RHEA:24056"/>
        <dbReference type="ChEBI" id="CHEBI:15377"/>
        <dbReference type="ChEBI" id="CHEBI:17268"/>
        <dbReference type="ChEBI" id="CHEBI:43474"/>
        <dbReference type="ChEBI" id="CHEBI:84139"/>
        <dbReference type="EC" id="3.1.3.25"/>
    </reaction>
</comment>
<dbReference type="PROSITE" id="PS00630">
    <property type="entry name" value="IMP_2"/>
    <property type="match status" value="1"/>
</dbReference>
<dbReference type="Proteomes" id="UP001589862">
    <property type="component" value="Unassembled WGS sequence"/>
</dbReference>
<proteinExistence type="inferred from homology"/>
<evidence type="ECO:0000256" key="4">
    <source>
        <dbReference type="RuleBase" id="RU364068"/>
    </source>
</evidence>
<comment type="caution">
    <text evidence="5">The sequence shown here is derived from an EMBL/GenBank/DDBJ whole genome shotgun (WGS) entry which is preliminary data.</text>
</comment>
<dbReference type="InterPro" id="IPR020550">
    <property type="entry name" value="Inositol_monophosphatase_CS"/>
</dbReference>
<protein>
    <recommendedName>
        <fullName evidence="4">Inositol-1-monophosphatase</fullName>
        <ecNumber evidence="4">3.1.3.25</ecNumber>
    </recommendedName>
</protein>
<dbReference type="PANTHER" id="PTHR20854:SF17">
    <property type="entry name" value="PHOSPHATASE IMPL1, CHLOROPLASTIC"/>
    <property type="match status" value="1"/>
</dbReference>
<dbReference type="EC" id="3.1.3.25" evidence="4"/>
<evidence type="ECO:0000256" key="1">
    <source>
        <dbReference type="ARBA" id="ARBA00001033"/>
    </source>
</evidence>
<dbReference type="Gene3D" id="3.30.540.10">
    <property type="entry name" value="Fructose-1,6-Bisphosphatase, subunit A, domain 1"/>
    <property type="match status" value="1"/>
</dbReference>
<keyword evidence="3 4" id="KW-0460">Magnesium</keyword>
<evidence type="ECO:0000313" key="6">
    <source>
        <dbReference type="Proteomes" id="UP001589862"/>
    </source>
</evidence>
<evidence type="ECO:0000256" key="2">
    <source>
        <dbReference type="ARBA" id="ARBA00022723"/>
    </source>
</evidence>
<dbReference type="InterPro" id="IPR000760">
    <property type="entry name" value="Inositol_monophosphatase-like"/>
</dbReference>
<accession>A0ABV6P813</accession>
<organism evidence="5 6">
    <name type="scientific">Micrococcoides hystricis</name>
    <dbReference type="NCBI Taxonomy" id="1572761"/>
    <lineage>
        <taxon>Bacteria</taxon>
        <taxon>Bacillati</taxon>
        <taxon>Actinomycetota</taxon>
        <taxon>Actinomycetes</taxon>
        <taxon>Micrococcales</taxon>
        <taxon>Micrococcaceae</taxon>
        <taxon>Micrococcoides</taxon>
    </lineage>
</organism>
<dbReference type="EMBL" id="JBHLUB010000002">
    <property type="protein sequence ID" value="MFC0581264.1"/>
    <property type="molecule type" value="Genomic_DNA"/>
</dbReference>
<keyword evidence="6" id="KW-1185">Reference proteome</keyword>
<dbReference type="SUPFAM" id="SSF56655">
    <property type="entry name" value="Carbohydrate phosphatase"/>
    <property type="match status" value="1"/>
</dbReference>
<dbReference type="RefSeq" id="WP_377457954.1">
    <property type="nucleotide sequence ID" value="NZ_JBHLUB010000002.1"/>
</dbReference>